<evidence type="ECO:0000256" key="1">
    <source>
        <dbReference type="SAM" id="Phobius"/>
    </source>
</evidence>
<evidence type="ECO:0000313" key="3">
    <source>
        <dbReference type="WBParaSite" id="L893_g12718.t1"/>
    </source>
</evidence>
<dbReference type="AlphaFoldDB" id="A0A1I7Y4Y2"/>
<dbReference type="Proteomes" id="UP000095287">
    <property type="component" value="Unplaced"/>
</dbReference>
<feature type="transmembrane region" description="Helical" evidence="1">
    <location>
        <begin position="248"/>
        <end position="273"/>
    </location>
</feature>
<keyword evidence="1" id="KW-1133">Transmembrane helix</keyword>
<feature type="transmembrane region" description="Helical" evidence="1">
    <location>
        <begin position="80"/>
        <end position="113"/>
    </location>
</feature>
<name>A0A1I7Y4Y2_9BILA</name>
<reference evidence="3" key="1">
    <citation type="submission" date="2016-11" db="UniProtKB">
        <authorList>
            <consortium name="WormBaseParasite"/>
        </authorList>
    </citation>
    <scope>IDENTIFICATION</scope>
</reference>
<sequence>MFSVSYTAIFIVSYILSAFSVYILWSVCTTTTRYLTYFMTSSKVLNCLVLFMWNIVLQPEFLEEVICLRMHGIASNLSKYGIHLCVCAALVIIKTVGINHVHIGIYYLLSFCFPDLEKLLFSVKYLSIAFFVYLFNGTLIFALVYESVNLEAFPTKNNVVCYMFSSQQHSKYIVISSCALMGCQLFLATVMITLVLRSIRKNQTTANKEKIRNVTRTMIVFSLIPIVMAVIPFASIFIWSLFVNSSRALALFSNVASHVAVLYYSVLTTAALFRIKTYRCAVLNLLPYRTVVQPIAIRSTDMAN</sequence>
<keyword evidence="1" id="KW-0472">Membrane</keyword>
<keyword evidence="2" id="KW-1185">Reference proteome</keyword>
<evidence type="ECO:0000313" key="2">
    <source>
        <dbReference type="Proteomes" id="UP000095287"/>
    </source>
</evidence>
<feature type="transmembrane region" description="Helical" evidence="1">
    <location>
        <begin position="125"/>
        <end position="145"/>
    </location>
</feature>
<dbReference type="WBParaSite" id="L893_g12718.t1">
    <property type="protein sequence ID" value="L893_g12718.t1"/>
    <property type="gene ID" value="L893_g12718"/>
</dbReference>
<keyword evidence="1" id="KW-0812">Transmembrane</keyword>
<proteinExistence type="predicted"/>
<protein>
    <submittedName>
        <fullName evidence="3">G_PROTEIN_RECEP_F1_2 domain-containing protein</fullName>
    </submittedName>
</protein>
<feature type="transmembrane region" description="Helical" evidence="1">
    <location>
        <begin position="6"/>
        <end position="27"/>
    </location>
</feature>
<feature type="transmembrane region" description="Helical" evidence="1">
    <location>
        <begin position="34"/>
        <end position="56"/>
    </location>
</feature>
<feature type="transmembrane region" description="Helical" evidence="1">
    <location>
        <begin position="172"/>
        <end position="196"/>
    </location>
</feature>
<organism evidence="2 3">
    <name type="scientific">Steinernema glaseri</name>
    <dbReference type="NCBI Taxonomy" id="37863"/>
    <lineage>
        <taxon>Eukaryota</taxon>
        <taxon>Metazoa</taxon>
        <taxon>Ecdysozoa</taxon>
        <taxon>Nematoda</taxon>
        <taxon>Chromadorea</taxon>
        <taxon>Rhabditida</taxon>
        <taxon>Tylenchina</taxon>
        <taxon>Panagrolaimomorpha</taxon>
        <taxon>Strongyloidoidea</taxon>
        <taxon>Steinernematidae</taxon>
        <taxon>Steinernema</taxon>
    </lineage>
</organism>
<accession>A0A1I7Y4Y2</accession>
<feature type="transmembrane region" description="Helical" evidence="1">
    <location>
        <begin position="217"/>
        <end position="242"/>
    </location>
</feature>